<protein>
    <submittedName>
        <fullName evidence="1">Uncharacterized protein</fullName>
    </submittedName>
</protein>
<sequence>MAWLSRDSGVERWLEAVLSVGFLLVLSMAVPVAYAQQQIFPAINLDCVEADIEFDFTTITDDVLVHCTVENPTAYSEDVSFEYDVGPMAVSGPSSMTVEADSEESFEVELRVDKTVEVGAYEVTISA</sequence>
<evidence type="ECO:0000313" key="1">
    <source>
        <dbReference type="EMBL" id="SVD28685.1"/>
    </source>
</evidence>
<feature type="non-terminal residue" evidence="1">
    <location>
        <position position="127"/>
    </location>
</feature>
<proteinExistence type="predicted"/>
<gene>
    <name evidence="1" type="ORF">METZ01_LOCUS381539</name>
</gene>
<organism evidence="1">
    <name type="scientific">marine metagenome</name>
    <dbReference type="NCBI Taxonomy" id="408172"/>
    <lineage>
        <taxon>unclassified sequences</taxon>
        <taxon>metagenomes</taxon>
        <taxon>ecological metagenomes</taxon>
    </lineage>
</organism>
<name>A0A382U438_9ZZZZ</name>
<reference evidence="1" key="1">
    <citation type="submission" date="2018-05" db="EMBL/GenBank/DDBJ databases">
        <authorList>
            <person name="Lanie J.A."/>
            <person name="Ng W.-L."/>
            <person name="Kazmierczak K.M."/>
            <person name="Andrzejewski T.M."/>
            <person name="Davidsen T.M."/>
            <person name="Wayne K.J."/>
            <person name="Tettelin H."/>
            <person name="Glass J.I."/>
            <person name="Rusch D."/>
            <person name="Podicherti R."/>
            <person name="Tsui H.-C.T."/>
            <person name="Winkler M.E."/>
        </authorList>
    </citation>
    <scope>NUCLEOTIDE SEQUENCE</scope>
</reference>
<dbReference type="AlphaFoldDB" id="A0A382U438"/>
<accession>A0A382U438</accession>
<dbReference type="EMBL" id="UINC01141128">
    <property type="protein sequence ID" value="SVD28685.1"/>
    <property type="molecule type" value="Genomic_DNA"/>
</dbReference>